<dbReference type="RefSeq" id="WP_077848384.1">
    <property type="nucleotide sequence ID" value="NZ_LZZM01000187.1"/>
</dbReference>
<evidence type="ECO:0000259" key="7">
    <source>
        <dbReference type="Pfam" id="PF01432"/>
    </source>
</evidence>
<reference evidence="8 9" key="1">
    <citation type="submission" date="2016-05" db="EMBL/GenBank/DDBJ databases">
        <title>Microbial solvent formation.</title>
        <authorList>
            <person name="Poehlein A."/>
            <person name="Montoya Solano J.D."/>
            <person name="Flitsch S."/>
            <person name="Krabben P."/>
            <person name="Duerre P."/>
            <person name="Daniel R."/>
        </authorList>
    </citation>
    <scope>NUCLEOTIDE SEQUENCE [LARGE SCALE GENOMIC DNA]</scope>
    <source>
        <strain evidence="8 9">DSM 2619</strain>
    </source>
</reference>
<dbReference type="GO" id="GO:0004222">
    <property type="term" value="F:metalloendopeptidase activity"/>
    <property type="evidence" value="ECO:0007669"/>
    <property type="project" value="InterPro"/>
</dbReference>
<protein>
    <submittedName>
        <fullName evidence="8">Peptidase family M3</fullName>
    </submittedName>
</protein>
<comment type="similarity">
    <text evidence="6">Belongs to the peptidase M3 family.</text>
</comment>
<dbReference type="EMBL" id="LZZM01000187">
    <property type="protein sequence ID" value="OOM75295.1"/>
    <property type="molecule type" value="Genomic_DNA"/>
</dbReference>
<comment type="cofactor">
    <cofactor evidence="6">
        <name>Zn(2+)</name>
        <dbReference type="ChEBI" id="CHEBI:29105"/>
    </cofactor>
    <text evidence="6">Binds 1 zinc ion.</text>
</comment>
<dbReference type="Proteomes" id="UP000190890">
    <property type="component" value="Unassembled WGS sequence"/>
</dbReference>
<dbReference type="CDD" id="cd09606">
    <property type="entry name" value="M3B_PepF"/>
    <property type="match status" value="1"/>
</dbReference>
<evidence type="ECO:0000313" key="8">
    <source>
        <dbReference type="EMBL" id="OOM75295.1"/>
    </source>
</evidence>
<gene>
    <name evidence="8" type="ORF">CLPUN_33520</name>
</gene>
<dbReference type="GO" id="GO:0006508">
    <property type="term" value="P:proteolysis"/>
    <property type="evidence" value="ECO:0007669"/>
    <property type="project" value="UniProtKB-KW"/>
</dbReference>
<dbReference type="InterPro" id="IPR001567">
    <property type="entry name" value="Pept_M3A_M3B_dom"/>
</dbReference>
<dbReference type="STRING" id="29367.CLPUN_33520"/>
<keyword evidence="1 6" id="KW-0645">Protease</keyword>
<keyword evidence="9" id="KW-1185">Reference proteome</keyword>
<dbReference type="Gene3D" id="1.10.1370.30">
    <property type="match status" value="1"/>
</dbReference>
<dbReference type="InterPro" id="IPR011976">
    <property type="entry name" value="Pept_M3B_oligopep-rel"/>
</dbReference>
<evidence type="ECO:0000313" key="9">
    <source>
        <dbReference type="Proteomes" id="UP000190890"/>
    </source>
</evidence>
<keyword evidence="3 6" id="KW-0378">Hydrolase</keyword>
<dbReference type="OrthoDB" id="9762795at2"/>
<evidence type="ECO:0000256" key="3">
    <source>
        <dbReference type="ARBA" id="ARBA00022801"/>
    </source>
</evidence>
<sequence length="559" mass="65502">MKDKKFKLSELPYERITIESFEKEASEIINEFNAANSGGEQFLVHKKYYALMGKVRTAMTLSGMRHNGDVSNKFYEEEQEYYDEISPKIESFEVKYQKLLFNSQYRVYLENKIGQVPFKDIEIKLKAFDDVLIPLKQEENTLTSKYNKLIAQTNVEFRGETLSLSLLGKYLKSKDRATRIEAAKARSEKLLTIKDELDDLFDKLVANRNEQAKSMKYDNFVELGYYNMQRNSYDKNDVANFRNQVKKIFVPIASKMHEERRKRLGLEKLDYVDEGIYFLDGNPIPVGNADDIFAAGKKMYGELSPETKEFFNFMLDHELFDVLGRPNKTAGGYMDMLMGYKAPIIFANFNGTSGDVDVMTHECGHAFQGYLTRNDEIQEHNNITSETAEVHSMSMEFFTGKWMELFFGDRANDYRKVQLEDAIAFIPYGCMVDEFQEIIYTKPELTPSERREVWKQLENEYKPHLAFKDDEFYGEGRTWQMQQHVYNSPFYYIDYCLAQTCALQFKIRMDEDYKDAWEKYIAFSLESAKDYFPNMLHKVGLKSPFEDGFIKEIVDKIKL</sequence>
<dbReference type="SUPFAM" id="SSF55486">
    <property type="entry name" value="Metalloproteases ('zincins'), catalytic domain"/>
    <property type="match status" value="1"/>
</dbReference>
<dbReference type="AlphaFoldDB" id="A0A1S8TCZ9"/>
<feature type="domain" description="Peptidase M3A/M3B catalytic" evidence="7">
    <location>
        <begin position="316"/>
        <end position="552"/>
    </location>
</feature>
<keyword evidence="4 6" id="KW-0862">Zinc</keyword>
<organism evidence="8 9">
    <name type="scientific">Clostridium puniceum</name>
    <dbReference type="NCBI Taxonomy" id="29367"/>
    <lineage>
        <taxon>Bacteria</taxon>
        <taxon>Bacillati</taxon>
        <taxon>Bacillota</taxon>
        <taxon>Clostridia</taxon>
        <taxon>Eubacteriales</taxon>
        <taxon>Clostridiaceae</taxon>
        <taxon>Clostridium</taxon>
    </lineage>
</organism>
<evidence type="ECO:0000256" key="6">
    <source>
        <dbReference type="RuleBase" id="RU003435"/>
    </source>
</evidence>
<proteinExistence type="inferred from homology"/>
<name>A0A1S8TCZ9_9CLOT</name>
<keyword evidence="5 6" id="KW-0482">Metalloprotease</keyword>
<comment type="caution">
    <text evidence="8">The sequence shown here is derived from an EMBL/GenBank/DDBJ whole genome shotgun (WGS) entry which is preliminary data.</text>
</comment>
<dbReference type="GO" id="GO:0046872">
    <property type="term" value="F:metal ion binding"/>
    <property type="evidence" value="ECO:0007669"/>
    <property type="project" value="UniProtKB-UniRule"/>
</dbReference>
<feature type="domain" description="Peptidase M3A/M3B catalytic" evidence="7">
    <location>
        <begin position="170"/>
        <end position="270"/>
    </location>
</feature>
<accession>A0A1S8TCZ9</accession>
<evidence type="ECO:0000256" key="5">
    <source>
        <dbReference type="ARBA" id="ARBA00023049"/>
    </source>
</evidence>
<evidence type="ECO:0000256" key="2">
    <source>
        <dbReference type="ARBA" id="ARBA00022723"/>
    </source>
</evidence>
<evidence type="ECO:0000256" key="1">
    <source>
        <dbReference type="ARBA" id="ARBA00022670"/>
    </source>
</evidence>
<dbReference type="NCBIfam" id="TIGR02289">
    <property type="entry name" value="M3_not_pepF"/>
    <property type="match status" value="1"/>
</dbReference>
<keyword evidence="2 6" id="KW-0479">Metal-binding</keyword>
<evidence type="ECO:0000256" key="4">
    <source>
        <dbReference type="ARBA" id="ARBA00022833"/>
    </source>
</evidence>
<dbReference type="Pfam" id="PF01432">
    <property type="entry name" value="Peptidase_M3"/>
    <property type="match status" value="2"/>
</dbReference>